<keyword evidence="2" id="KW-0648">Protein biosynthesis</keyword>
<feature type="region of interest" description="Disordered" evidence="1">
    <location>
        <begin position="107"/>
        <end position="176"/>
    </location>
</feature>
<dbReference type="EMBL" id="KQ414855">
    <property type="protein sequence ID" value="KOC60123.1"/>
    <property type="molecule type" value="Genomic_DNA"/>
</dbReference>
<evidence type="ECO:0000313" key="2">
    <source>
        <dbReference type="EMBL" id="KOC60123.1"/>
    </source>
</evidence>
<proteinExistence type="predicted"/>
<dbReference type="GO" id="GO:0003743">
    <property type="term" value="F:translation initiation factor activity"/>
    <property type="evidence" value="ECO:0007669"/>
    <property type="project" value="UniProtKB-KW"/>
</dbReference>
<dbReference type="Proteomes" id="UP000053825">
    <property type="component" value="Unassembled WGS sequence"/>
</dbReference>
<gene>
    <name evidence="2" type="ORF">WH47_08113</name>
</gene>
<organism evidence="2 3">
    <name type="scientific">Habropoda laboriosa</name>
    <dbReference type="NCBI Taxonomy" id="597456"/>
    <lineage>
        <taxon>Eukaryota</taxon>
        <taxon>Metazoa</taxon>
        <taxon>Ecdysozoa</taxon>
        <taxon>Arthropoda</taxon>
        <taxon>Hexapoda</taxon>
        <taxon>Insecta</taxon>
        <taxon>Pterygota</taxon>
        <taxon>Neoptera</taxon>
        <taxon>Endopterygota</taxon>
        <taxon>Hymenoptera</taxon>
        <taxon>Apocrita</taxon>
        <taxon>Aculeata</taxon>
        <taxon>Apoidea</taxon>
        <taxon>Anthophila</taxon>
        <taxon>Apidae</taxon>
        <taxon>Habropoda</taxon>
    </lineage>
</organism>
<reference evidence="2 3" key="1">
    <citation type="submission" date="2015-07" db="EMBL/GenBank/DDBJ databases">
        <title>The genome of Habropoda laboriosa.</title>
        <authorList>
            <person name="Pan H."/>
            <person name="Kapheim K."/>
        </authorList>
    </citation>
    <scope>NUCLEOTIDE SEQUENCE [LARGE SCALE GENOMIC DNA]</scope>
    <source>
        <strain evidence="2">0110345459</strain>
    </source>
</reference>
<feature type="compositionally biased region" description="Basic and acidic residues" evidence="1">
    <location>
        <begin position="127"/>
        <end position="138"/>
    </location>
</feature>
<keyword evidence="3" id="KW-1185">Reference proteome</keyword>
<protein>
    <submittedName>
        <fullName evidence="2">Transcription initiation factor TFIID subunit 1</fullName>
    </submittedName>
</protein>
<dbReference type="OrthoDB" id="5752at2759"/>
<feature type="compositionally biased region" description="Acidic residues" evidence="1">
    <location>
        <begin position="166"/>
        <end position="176"/>
    </location>
</feature>
<sequence length="176" mass="19580">MDDFDFVDVEGDMEGDGSRSANSKKKDVLEEDLQFSSEDEFDEVPFGTDEQSENAEMETIELNEVREGTESGVVLADDDSQQAAEAMVQLGNVGFYMADQQLLQQDESMDVDPNYDPSDFLLAGLPARDEKSENKIQDDLAVSESDDDAENNAKQKQKTSQQLSQPEEDVGGDLWF</sequence>
<name>A0A0L7QND0_9HYME</name>
<feature type="region of interest" description="Disordered" evidence="1">
    <location>
        <begin position="1"/>
        <end position="32"/>
    </location>
</feature>
<keyword evidence="2" id="KW-0396">Initiation factor</keyword>
<dbReference type="AlphaFoldDB" id="A0A0L7QND0"/>
<dbReference type="STRING" id="597456.A0A0L7QND0"/>
<evidence type="ECO:0000256" key="1">
    <source>
        <dbReference type="SAM" id="MobiDB-lite"/>
    </source>
</evidence>
<evidence type="ECO:0000313" key="3">
    <source>
        <dbReference type="Proteomes" id="UP000053825"/>
    </source>
</evidence>
<accession>A0A0L7QND0</accession>
<feature type="compositionally biased region" description="Acidic residues" evidence="1">
    <location>
        <begin position="1"/>
        <end position="15"/>
    </location>
</feature>